<keyword evidence="3" id="KW-1185">Reference proteome</keyword>
<name>F4PJJ4_CACFS</name>
<gene>
    <name evidence="2" type="ORF">DFA_05903</name>
</gene>
<feature type="compositionally biased region" description="Low complexity" evidence="1">
    <location>
        <begin position="187"/>
        <end position="198"/>
    </location>
</feature>
<protein>
    <submittedName>
        <fullName evidence="2">Uncharacterized protein</fullName>
    </submittedName>
</protein>
<evidence type="ECO:0000313" key="3">
    <source>
        <dbReference type="Proteomes" id="UP000007797"/>
    </source>
</evidence>
<dbReference type="GeneID" id="14876217"/>
<organism evidence="2 3">
    <name type="scientific">Cavenderia fasciculata</name>
    <name type="common">Slime mold</name>
    <name type="synonym">Dictyostelium fasciculatum</name>
    <dbReference type="NCBI Taxonomy" id="261658"/>
    <lineage>
        <taxon>Eukaryota</taxon>
        <taxon>Amoebozoa</taxon>
        <taxon>Evosea</taxon>
        <taxon>Eumycetozoa</taxon>
        <taxon>Dictyostelia</taxon>
        <taxon>Acytosteliales</taxon>
        <taxon>Cavenderiaceae</taxon>
        <taxon>Cavenderia</taxon>
    </lineage>
</organism>
<dbReference type="RefSeq" id="XP_004361619.1">
    <property type="nucleotide sequence ID" value="XM_004361562.1"/>
</dbReference>
<sequence>MASPFNQPLIQHQQRMSISHLCHPSSHTPITLDSSHPHRYVEAIPREHFDFLKSRPCSVVLPSPFTTSNSPSWLGMNIDPNYEPKSNPTSAKPGCLQVSPQLKEWYFQSLWLAPTEYTNSLPMTDHSPSGFTRLPLPLHPGSLSDLPDPPPSKIRRYPPAPSPLLLELASSTPLLFPPAPSPLLLEPASSTPLLSPPSNARRYSPAPSPLLLEPASLTPLLSPPSSNVRRFPPAPSPLLLEPTSSTPLLFPPSNARRYSPAPSQLFLEPGFSSPIFLPTAPAPLLLEPMSLDVDEKSMATRSPSPTSQQDCQMIQIILEEPRKIVLNDYNVICTTNYY</sequence>
<dbReference type="EMBL" id="GL883007">
    <property type="protein sequence ID" value="EGG23768.1"/>
    <property type="molecule type" value="Genomic_DNA"/>
</dbReference>
<dbReference type="STRING" id="1054147.F4PJJ4"/>
<dbReference type="KEGG" id="dfa:DFA_05903"/>
<dbReference type="AlphaFoldDB" id="F4PJJ4"/>
<proteinExistence type="predicted"/>
<evidence type="ECO:0000313" key="2">
    <source>
        <dbReference type="EMBL" id="EGG23768.1"/>
    </source>
</evidence>
<accession>F4PJJ4</accession>
<feature type="region of interest" description="Disordered" evidence="1">
    <location>
        <begin position="187"/>
        <end position="207"/>
    </location>
</feature>
<evidence type="ECO:0000256" key="1">
    <source>
        <dbReference type="SAM" id="MobiDB-lite"/>
    </source>
</evidence>
<dbReference type="Proteomes" id="UP000007797">
    <property type="component" value="Unassembled WGS sequence"/>
</dbReference>
<reference evidence="3" key="1">
    <citation type="journal article" date="2011" name="Genome Res.">
        <title>Phylogeny-wide analysis of social amoeba genomes highlights ancient origins for complex intercellular communication.</title>
        <authorList>
            <person name="Heidel A.J."/>
            <person name="Lawal H.M."/>
            <person name="Felder M."/>
            <person name="Schilde C."/>
            <person name="Helps N.R."/>
            <person name="Tunggal B."/>
            <person name="Rivero F."/>
            <person name="John U."/>
            <person name="Schleicher M."/>
            <person name="Eichinger L."/>
            <person name="Platzer M."/>
            <person name="Noegel A.A."/>
            <person name="Schaap P."/>
            <person name="Gloeckner G."/>
        </authorList>
    </citation>
    <scope>NUCLEOTIDE SEQUENCE [LARGE SCALE GENOMIC DNA]</scope>
    <source>
        <strain evidence="3">SH3</strain>
    </source>
</reference>